<dbReference type="PRINTS" id="PR00455">
    <property type="entry name" value="HTHTETR"/>
</dbReference>
<evidence type="ECO:0000256" key="2">
    <source>
        <dbReference type="ARBA" id="ARBA00023015"/>
    </source>
</evidence>
<dbReference type="PROSITE" id="PS50977">
    <property type="entry name" value="HTH_TETR_2"/>
    <property type="match status" value="1"/>
</dbReference>
<evidence type="ECO:0000313" key="8">
    <source>
        <dbReference type="EMBL" id="PWE54602.1"/>
    </source>
</evidence>
<dbReference type="GO" id="GO:0000976">
    <property type="term" value="F:transcription cis-regulatory region binding"/>
    <property type="evidence" value="ECO:0007669"/>
    <property type="project" value="TreeGrafter"/>
</dbReference>
<proteinExistence type="predicted"/>
<dbReference type="InterPro" id="IPR001647">
    <property type="entry name" value="HTH_TetR"/>
</dbReference>
<comment type="caution">
    <text evidence="8">The sequence shown here is derived from an EMBL/GenBank/DDBJ whole genome shotgun (WGS) entry which is preliminary data.</text>
</comment>
<dbReference type="InterPro" id="IPR009057">
    <property type="entry name" value="Homeodomain-like_sf"/>
</dbReference>
<accession>A0A2U2DMW4</accession>
<sequence>MARNALGKTKSRSTQSSTREDQVAERRRSLLDAAVAVIAQKGLIGTTINSIATEAECSYGVVSFHFNSKEGIILAALDYLVDDYDHTLMRETDKPADRLKNMMESDFSGKVASARRIAVWAAFWAESVRVPTYRERCAEVKARYVAVVKSDIETLAEARGLTVDALQISQSLNAMIDGFWIANLVNGTTGVAGQTVAKQACLAYLRGIFPDDF</sequence>
<gene>
    <name evidence="8" type="ORF">DEM27_18960</name>
</gene>
<dbReference type="Pfam" id="PF13977">
    <property type="entry name" value="TetR_C_6"/>
    <property type="match status" value="1"/>
</dbReference>
<dbReference type="GO" id="GO:0003700">
    <property type="term" value="F:DNA-binding transcription factor activity"/>
    <property type="evidence" value="ECO:0007669"/>
    <property type="project" value="TreeGrafter"/>
</dbReference>
<organism evidence="8 9">
    <name type="scientific">Metarhizobium album</name>
    <dbReference type="NCBI Taxonomy" id="2182425"/>
    <lineage>
        <taxon>Bacteria</taxon>
        <taxon>Pseudomonadati</taxon>
        <taxon>Pseudomonadota</taxon>
        <taxon>Alphaproteobacteria</taxon>
        <taxon>Hyphomicrobiales</taxon>
        <taxon>Rhizobiaceae</taxon>
        <taxon>Metarhizobium</taxon>
    </lineage>
</organism>
<evidence type="ECO:0000256" key="3">
    <source>
        <dbReference type="ARBA" id="ARBA00023125"/>
    </source>
</evidence>
<evidence type="ECO:0000256" key="1">
    <source>
        <dbReference type="ARBA" id="ARBA00022491"/>
    </source>
</evidence>
<keyword evidence="9" id="KW-1185">Reference proteome</keyword>
<name>A0A2U2DMW4_9HYPH</name>
<evidence type="ECO:0000259" key="7">
    <source>
        <dbReference type="PROSITE" id="PS50977"/>
    </source>
</evidence>
<dbReference type="InterPro" id="IPR036271">
    <property type="entry name" value="Tet_transcr_reg_TetR-rel_C_sf"/>
</dbReference>
<dbReference type="InterPro" id="IPR050109">
    <property type="entry name" value="HTH-type_TetR-like_transc_reg"/>
</dbReference>
<dbReference type="Pfam" id="PF00440">
    <property type="entry name" value="TetR_N"/>
    <property type="match status" value="1"/>
</dbReference>
<dbReference type="InterPro" id="IPR039538">
    <property type="entry name" value="BetI_C"/>
</dbReference>
<reference evidence="8 9" key="1">
    <citation type="submission" date="2018-05" db="EMBL/GenBank/DDBJ databases">
        <title>The draft genome of strain NS-104.</title>
        <authorList>
            <person name="Hang P."/>
            <person name="Jiang J."/>
        </authorList>
    </citation>
    <scope>NUCLEOTIDE SEQUENCE [LARGE SCALE GENOMIC DNA]</scope>
    <source>
        <strain evidence="8 9">NS-104</strain>
    </source>
</reference>
<evidence type="ECO:0000256" key="5">
    <source>
        <dbReference type="PROSITE-ProRule" id="PRU00335"/>
    </source>
</evidence>
<evidence type="ECO:0000256" key="6">
    <source>
        <dbReference type="SAM" id="MobiDB-lite"/>
    </source>
</evidence>
<dbReference type="PANTHER" id="PTHR30055">
    <property type="entry name" value="HTH-TYPE TRANSCRIPTIONAL REGULATOR RUTR"/>
    <property type="match status" value="1"/>
</dbReference>
<keyword evidence="1" id="KW-0678">Repressor</keyword>
<keyword evidence="4" id="KW-0804">Transcription</keyword>
<keyword evidence="3 5" id="KW-0238">DNA-binding</keyword>
<feature type="domain" description="HTH tetR-type" evidence="7">
    <location>
        <begin position="24"/>
        <end position="84"/>
    </location>
</feature>
<dbReference type="SUPFAM" id="SSF48498">
    <property type="entry name" value="Tetracyclin repressor-like, C-terminal domain"/>
    <property type="match status" value="1"/>
</dbReference>
<dbReference type="Proteomes" id="UP000245252">
    <property type="component" value="Unassembled WGS sequence"/>
</dbReference>
<dbReference type="Gene3D" id="1.10.357.10">
    <property type="entry name" value="Tetracycline Repressor, domain 2"/>
    <property type="match status" value="1"/>
</dbReference>
<feature type="DNA-binding region" description="H-T-H motif" evidence="5">
    <location>
        <begin position="47"/>
        <end position="66"/>
    </location>
</feature>
<evidence type="ECO:0000256" key="4">
    <source>
        <dbReference type="ARBA" id="ARBA00023163"/>
    </source>
</evidence>
<protein>
    <submittedName>
        <fullName evidence="8">TetR family transcriptional regulator</fullName>
    </submittedName>
</protein>
<dbReference type="OrthoDB" id="7336460at2"/>
<dbReference type="EMBL" id="QFBC01000009">
    <property type="protein sequence ID" value="PWE54602.1"/>
    <property type="molecule type" value="Genomic_DNA"/>
</dbReference>
<dbReference type="AlphaFoldDB" id="A0A2U2DMW4"/>
<dbReference type="RefSeq" id="WP_109459824.1">
    <property type="nucleotide sequence ID" value="NZ_QFBC01000009.1"/>
</dbReference>
<dbReference type="PANTHER" id="PTHR30055:SF234">
    <property type="entry name" value="HTH-TYPE TRANSCRIPTIONAL REGULATOR BETI"/>
    <property type="match status" value="1"/>
</dbReference>
<keyword evidence="2" id="KW-0805">Transcription regulation</keyword>
<dbReference type="SUPFAM" id="SSF46689">
    <property type="entry name" value="Homeodomain-like"/>
    <property type="match status" value="1"/>
</dbReference>
<evidence type="ECO:0000313" key="9">
    <source>
        <dbReference type="Proteomes" id="UP000245252"/>
    </source>
</evidence>
<feature type="region of interest" description="Disordered" evidence="6">
    <location>
        <begin position="1"/>
        <end position="23"/>
    </location>
</feature>